<feature type="region of interest" description="Disordered" evidence="5">
    <location>
        <begin position="333"/>
        <end position="385"/>
    </location>
</feature>
<keyword evidence="3" id="KW-0653">Protein transport</keyword>
<evidence type="ECO:0000256" key="4">
    <source>
        <dbReference type="ARBA" id="ARBA00023242"/>
    </source>
</evidence>
<dbReference type="FunFam" id="1.25.10.10:FF:001007">
    <property type="entry name" value="ARM repeat superfamily protein"/>
    <property type="match status" value="1"/>
</dbReference>
<dbReference type="SUPFAM" id="SSF48464">
    <property type="entry name" value="ENTH/VHS domain"/>
    <property type="match status" value="1"/>
</dbReference>
<evidence type="ECO:0000259" key="7">
    <source>
        <dbReference type="PROSITE" id="PS50909"/>
    </source>
</evidence>
<sequence>MQVAEKDILHKMVKMAKRKPNIQVKEKILILIDTWQESFSGPQGRHPQYYAAYQELLRAGIVFPQRPQITPSSGQNGPSTRYPQNSRNARQEAIDTSTESEFPTLSLTEIQNARGIMDVLAEMMNAIDGNNKEGLKQEVVVDLVSQCRTYKQRVVHLVNSTSDESMLCQGLALNDDLQRLLAKHEAIASGNSMIKKEEKSKKEVPKDTTQIIDVGSSETKNGSVVAYTTNGPKIDLLSGDDFETPNADNSLALVPLGPPQPSSPVAKPDNSIVLIDMLSDNNCESSTPTSNPHANHQMVQQNYSNGFGPGHQEQSYYGQGSSAPVWNLQITQQPSSPAYGNQPFSPNFSPPASPHYGGQNNNVLALPPPPWEAQSPSSSPQYSPTHPMQVTQVVITTHTHQPLGYNPQGGSPHATNNNNNNMFGMFLPPMTGGHMPPPFGHNGHVTNNNYNPNMYGGYGGQAQPPQQYLVEQQMYGMSLQDNGNNNTNPYQVSSHQPPPMMKPMNKKPEDKLFGDLVELSKFKKPTSGRAGNDSISPESISLDTLASIRSLIINADTSDSVISSVFDFLTGLLSRGDSAILHHVLKLLSDLSFRRKELAPQIFDSILSNLLRLHNAAAEASHGRAAVESLAVLASLSERNPSIYTALYKIDAEVFASICLGAPISSRLWLLRNAERFKVPSSVLFTLFLGFSKDPYPYIRKVALDGLINICNAGDFNHAHAVEGCYTRAVELLSDAEDIVRSSAVRAVSVWGKVMIASKEEEMNRRDCIDAVFLQLCSVVRDMSVDVRVEVFKAFGIIGTASESIILQTLSKKVLGAGKGKKPQNLLSNGSADVSSAAGVYIHGFEDEFYKVREAAVDSFHSLSVNSIKFPDEAVYLLMDMLYDDYMVVRLKALKALHHIADLGNLKIQETYMPAFLDAIVDTSENIRVEARNILKLAKLPDLKLVNKCIDGVLKSLEMYPQDEPDILSALFHFGQNHTNFLVSMVKRFSEKLGTASGSKAEFNRRQLSASLTLIISAPLSNKQSITSIPPLAFSYSLAMLGKFSSGLHDMMDQDMLLAYLTHCAILSSSSGTEFNKGDVFFHAYRDSNADLAGNPVLLPGCLAVITIRVLERSTPSIEGLQTGVSNFDSRFFNLQSTCSSVEVELLMEEVEIKLMEIRCRFTGLSTEESLVLELVIFGCLLRLYKFEICCRLSCMEKLSSTISQLELHHEQQCTKPSDFLTETKKSLEEFGSSDDINSCRLLDLIKIFKCFSPEQFTFSVNLQCVSAEVEVPGNGPYSPISFVPGLPVAIPCEITLLNVPRDTCLWLRISRNDETCQFVYLDPNLYNGNGREKRFMFTAVTYMTPRAVVFTLRVSIGIECLFEDICYRKQRHGPKHPVAYLCILHINESPERTRHGFKRAGNLAKRLRGLTWDVRCCRT</sequence>
<dbReference type="CDD" id="cd14231">
    <property type="entry name" value="GAT_GGA-like_plant"/>
    <property type="match status" value="1"/>
</dbReference>
<dbReference type="GO" id="GO:0035091">
    <property type="term" value="F:phosphatidylinositol binding"/>
    <property type="evidence" value="ECO:0007669"/>
    <property type="project" value="InterPro"/>
</dbReference>
<dbReference type="Pfam" id="PF25458">
    <property type="entry name" value="INTS4_C"/>
    <property type="match status" value="1"/>
</dbReference>
<dbReference type="EMBL" id="LR881468">
    <property type="protein sequence ID" value="CAD5322454.1"/>
    <property type="molecule type" value="Genomic_DNA"/>
</dbReference>
<dbReference type="PROSITE" id="PS50179">
    <property type="entry name" value="VHS"/>
    <property type="match status" value="1"/>
</dbReference>
<evidence type="ECO:0000256" key="2">
    <source>
        <dbReference type="ARBA" id="ARBA00022448"/>
    </source>
</evidence>
<feature type="region of interest" description="Disordered" evidence="5">
    <location>
        <begin position="67"/>
        <end position="101"/>
    </location>
</feature>
<reference evidence="8 9" key="1">
    <citation type="submission" date="2020-09" db="EMBL/GenBank/DDBJ databases">
        <authorList>
            <person name="Ashkenazy H."/>
        </authorList>
    </citation>
    <scope>NUCLEOTIDE SEQUENCE [LARGE SCALE GENOMIC DNA]</scope>
    <source>
        <strain evidence="9">cv. Cdm-0</strain>
    </source>
</reference>
<dbReference type="GO" id="GO:0043130">
    <property type="term" value="F:ubiquitin binding"/>
    <property type="evidence" value="ECO:0007669"/>
    <property type="project" value="InterPro"/>
</dbReference>
<dbReference type="PROSITE" id="PS50909">
    <property type="entry name" value="GAT"/>
    <property type="match status" value="1"/>
</dbReference>
<dbReference type="GO" id="GO:0015031">
    <property type="term" value="P:protein transport"/>
    <property type="evidence" value="ECO:0007669"/>
    <property type="project" value="UniProtKB-KW"/>
</dbReference>
<keyword evidence="4" id="KW-0539">Nucleus</keyword>
<dbReference type="Gene3D" id="1.25.10.10">
    <property type="entry name" value="Leucine-rich Repeat Variant"/>
    <property type="match status" value="1"/>
</dbReference>
<dbReference type="GO" id="GO:0005634">
    <property type="term" value="C:nucleus"/>
    <property type="evidence" value="ECO:0007669"/>
    <property type="project" value="UniProtKB-SubCell"/>
</dbReference>
<accession>A0A7G2EKY2</accession>
<dbReference type="InterPro" id="IPR038425">
    <property type="entry name" value="GAT_sf"/>
</dbReference>
<dbReference type="InterPro" id="IPR016024">
    <property type="entry name" value="ARM-type_fold"/>
</dbReference>
<dbReference type="SUPFAM" id="SSF89009">
    <property type="entry name" value="GAT-like domain"/>
    <property type="match status" value="1"/>
</dbReference>
<dbReference type="CDD" id="cd03561">
    <property type="entry name" value="VHS"/>
    <property type="match status" value="1"/>
</dbReference>
<feature type="domain" description="GAT" evidence="7">
    <location>
        <begin position="101"/>
        <end position="189"/>
    </location>
</feature>
<dbReference type="Gene3D" id="1.25.40.90">
    <property type="match status" value="1"/>
</dbReference>
<dbReference type="InterPro" id="IPR008942">
    <property type="entry name" value="ENTH_VHS"/>
</dbReference>
<evidence type="ECO:0000259" key="6">
    <source>
        <dbReference type="PROSITE" id="PS50179"/>
    </source>
</evidence>
<dbReference type="InterPro" id="IPR002014">
    <property type="entry name" value="VHS_dom"/>
</dbReference>
<name>A0A7G2EKY2_ARATH</name>
<feature type="compositionally biased region" description="Low complexity" evidence="5">
    <location>
        <begin position="374"/>
        <end position="385"/>
    </location>
</feature>
<evidence type="ECO:0000256" key="5">
    <source>
        <dbReference type="SAM" id="MobiDB-lite"/>
    </source>
</evidence>
<dbReference type="Pfam" id="PF03127">
    <property type="entry name" value="GAT"/>
    <property type="match status" value="1"/>
</dbReference>
<proteinExistence type="predicted"/>
<keyword evidence="2" id="KW-0813">Transport</keyword>
<dbReference type="SUPFAM" id="SSF48371">
    <property type="entry name" value="ARM repeat"/>
    <property type="match status" value="1"/>
</dbReference>
<feature type="domain" description="VHS" evidence="6">
    <location>
        <begin position="1"/>
        <end position="64"/>
    </location>
</feature>
<dbReference type="Proteomes" id="UP000516314">
    <property type="component" value="Chromosome 3"/>
</dbReference>
<dbReference type="InterPro" id="IPR004152">
    <property type="entry name" value="GAT_dom"/>
</dbReference>
<protein>
    <submittedName>
        <fullName evidence="8">(thale cress) hypothetical protein</fullName>
    </submittedName>
</protein>
<dbReference type="InterPro" id="IPR057412">
    <property type="entry name" value="INTS4_C"/>
</dbReference>
<evidence type="ECO:0000313" key="8">
    <source>
        <dbReference type="EMBL" id="CAD5322454.1"/>
    </source>
</evidence>
<evidence type="ECO:0000256" key="1">
    <source>
        <dbReference type="ARBA" id="ARBA00004123"/>
    </source>
</evidence>
<dbReference type="PANTHER" id="PTHR20938:SF0">
    <property type="entry name" value="INTEGRATOR COMPLEX SUBUNIT 4"/>
    <property type="match status" value="1"/>
</dbReference>
<feature type="compositionally biased region" description="Polar residues" evidence="5">
    <location>
        <begin position="281"/>
        <end position="305"/>
    </location>
</feature>
<feature type="region of interest" description="Disordered" evidence="5">
    <location>
        <begin position="281"/>
        <end position="319"/>
    </location>
</feature>
<dbReference type="InterPro" id="IPR011989">
    <property type="entry name" value="ARM-like"/>
</dbReference>
<dbReference type="PANTHER" id="PTHR20938">
    <property type="entry name" value="INTEGRATOR COMPLEX SUBUNIT 4"/>
    <property type="match status" value="1"/>
</dbReference>
<organism evidence="8 9">
    <name type="scientific">Arabidopsis thaliana</name>
    <name type="common">Mouse-ear cress</name>
    <dbReference type="NCBI Taxonomy" id="3702"/>
    <lineage>
        <taxon>Eukaryota</taxon>
        <taxon>Viridiplantae</taxon>
        <taxon>Streptophyta</taxon>
        <taxon>Embryophyta</taxon>
        <taxon>Tracheophyta</taxon>
        <taxon>Spermatophyta</taxon>
        <taxon>Magnoliopsida</taxon>
        <taxon>eudicotyledons</taxon>
        <taxon>Gunneridae</taxon>
        <taxon>Pentapetalae</taxon>
        <taxon>rosids</taxon>
        <taxon>malvids</taxon>
        <taxon>Brassicales</taxon>
        <taxon>Brassicaceae</taxon>
        <taxon>Camelineae</taxon>
        <taxon>Arabidopsis</taxon>
    </lineage>
</organism>
<evidence type="ECO:0000256" key="3">
    <source>
        <dbReference type="ARBA" id="ARBA00022927"/>
    </source>
</evidence>
<comment type="subcellular location">
    <subcellularLocation>
        <location evidence="1">Nucleus</location>
    </subcellularLocation>
</comment>
<evidence type="ECO:0000313" key="9">
    <source>
        <dbReference type="Proteomes" id="UP000516314"/>
    </source>
</evidence>
<dbReference type="Gene3D" id="1.20.58.160">
    <property type="match status" value="1"/>
</dbReference>
<gene>
    <name evidence="8" type="ORF">AT9943_LOCUS10463</name>
</gene>